<organism evidence="1 2">
    <name type="scientific">Streptococcus phage Sfi19</name>
    <dbReference type="NCBI Taxonomy" id="2905685"/>
    <lineage>
        <taxon>Viruses</taxon>
        <taxon>Duplodnaviria</taxon>
        <taxon>Heunggongvirae</taxon>
        <taxon>Uroviricota</taxon>
        <taxon>Caudoviricetes</taxon>
        <taxon>Aliceevansviridae</taxon>
        <taxon>Moineauvirus</taxon>
        <taxon>Moineauvirus CHPC919</taxon>
        <taxon>Moineauvirus Sfi19</taxon>
    </lineage>
</organism>
<reference evidence="1 2" key="1">
    <citation type="journal article" date="1998" name="Virology">
        <title>Evolution of Streptococcus thermophilus bacteriophage genomes by modular exchanges followed by point mutations and small deletions and insertions.</title>
        <authorList>
            <person name="Desiere F."/>
            <person name="Lucchini S."/>
            <person name="Brussow H."/>
        </authorList>
    </citation>
    <scope>NUCLEOTIDE SEQUENCE</scope>
</reference>
<protein>
    <submittedName>
        <fullName evidence="1">Orf153 gp</fullName>
    </submittedName>
</protein>
<dbReference type="EMBL" id="AF115102">
    <property type="protein sequence ID" value="AAD44060.1"/>
    <property type="molecule type" value="Genomic_DNA"/>
</dbReference>
<gene>
    <name evidence="1" type="primary">orf153</name>
</gene>
<proteinExistence type="predicted"/>
<name>O64289_9CAUD</name>
<dbReference type="Proteomes" id="UP000001756">
    <property type="component" value="Segment"/>
</dbReference>
<evidence type="ECO:0000313" key="1">
    <source>
        <dbReference type="EMBL" id="AAD44060.1"/>
    </source>
</evidence>
<dbReference type="KEGG" id="vg:1262079"/>
<keyword evidence="2" id="KW-1185">Reference proteome</keyword>
<dbReference type="RefSeq" id="NP_049932.1">
    <property type="nucleotide sequence ID" value="NC_000871.1"/>
</dbReference>
<dbReference type="PIR" id="T09267">
    <property type="entry name" value="T09267"/>
</dbReference>
<dbReference type="OrthoDB" id="13552at10239"/>
<accession>O64289</accession>
<sequence length="153" mass="17074">MTGLDEALEGWLKTVASIGDLTPAEQAKITTAGAKVFKEELAEVTREKHYSKKKDLKYGHMADGLAVQSTNADGRKNGVSTVGWKNNYHAQNARRLNDGTKKYRADHFITNVQNDSTVKNKVLLAEKEEYEKLIRRKGGVYLSASNFKTKRAT</sequence>
<evidence type="ECO:0000313" key="2">
    <source>
        <dbReference type="Proteomes" id="UP000001756"/>
    </source>
</evidence>